<keyword evidence="1" id="KW-0227">DNA damage</keyword>
<dbReference type="InterPro" id="IPR027417">
    <property type="entry name" value="P-loop_NTPase"/>
</dbReference>
<dbReference type="AlphaFoldDB" id="A0A4C1VPD1"/>
<dbReference type="GO" id="GO:0006310">
    <property type="term" value="P:DNA recombination"/>
    <property type="evidence" value="ECO:0007669"/>
    <property type="project" value="UniProtKB-KW"/>
</dbReference>
<dbReference type="EMBL" id="BGZK01000381">
    <property type="protein sequence ID" value="GBP40400.1"/>
    <property type="molecule type" value="Genomic_DNA"/>
</dbReference>
<comment type="catalytic activity">
    <reaction evidence="1">
        <text>ATP + H2O = ADP + phosphate + H(+)</text>
        <dbReference type="Rhea" id="RHEA:13065"/>
        <dbReference type="ChEBI" id="CHEBI:15377"/>
        <dbReference type="ChEBI" id="CHEBI:15378"/>
        <dbReference type="ChEBI" id="CHEBI:30616"/>
        <dbReference type="ChEBI" id="CHEBI:43474"/>
        <dbReference type="ChEBI" id="CHEBI:456216"/>
        <dbReference type="EC" id="5.6.2.3"/>
    </reaction>
</comment>
<gene>
    <name evidence="3" type="primary">pif1</name>
    <name evidence="3" type="ORF">EVAR_25252_1</name>
</gene>
<dbReference type="GO" id="GO:0016887">
    <property type="term" value="F:ATP hydrolysis activity"/>
    <property type="evidence" value="ECO:0007669"/>
    <property type="project" value="RHEA"/>
</dbReference>
<keyword evidence="1 3" id="KW-0347">Helicase</keyword>
<proteinExistence type="inferred from homology"/>
<sequence>MLKSQLITYGKITFERRRKGKDVPGYLGIKKDQVLGRVYTMHPGNTECYHLRLLLHECQGPTSFSALKTVDGVIHPTSQAACRAHGLLKDDANWDRTLEEACISDSPYKIRELFAIIELAYDSSSLAKVVAENVPKLNVEQKHVYNEILNSIMSNSGQLYFLDAPGGTGKTFLINLLLAKIRSEKNIAVVVASSGIAATLIEGGETAHSAFKLPLNLGCSEYPLCNMSKQSDMAHVLREAKVITWDECTMAHKKGIEALNRTLQDIQGCDRIMGGVVVLLAGDFRQTLPVVPRGTRADEVKACIKSSILWPSVKVLPLTINMRLHLQPNSKAEEFSKLLIDIGNCNTPEVDGRIKVSCIGCEIVPELITLTDKIYPNIDKAGNNCSSWLKERAILTPTNKQANYINNFLLEKISTEQVRYESVDAVTEEV</sequence>
<feature type="domain" description="DNA helicase Pif1-like DEAD-box helicase" evidence="2">
    <location>
        <begin position="136"/>
        <end position="350"/>
    </location>
</feature>
<dbReference type="Proteomes" id="UP000299102">
    <property type="component" value="Unassembled WGS sequence"/>
</dbReference>
<dbReference type="STRING" id="151549.A0A4C1VPD1"/>
<organism evidence="3 4">
    <name type="scientific">Eumeta variegata</name>
    <name type="common">Bagworm moth</name>
    <name type="synonym">Eumeta japonica</name>
    <dbReference type="NCBI Taxonomy" id="151549"/>
    <lineage>
        <taxon>Eukaryota</taxon>
        <taxon>Metazoa</taxon>
        <taxon>Ecdysozoa</taxon>
        <taxon>Arthropoda</taxon>
        <taxon>Hexapoda</taxon>
        <taxon>Insecta</taxon>
        <taxon>Pterygota</taxon>
        <taxon>Neoptera</taxon>
        <taxon>Endopterygota</taxon>
        <taxon>Lepidoptera</taxon>
        <taxon>Glossata</taxon>
        <taxon>Ditrysia</taxon>
        <taxon>Tineoidea</taxon>
        <taxon>Psychidae</taxon>
        <taxon>Oiketicinae</taxon>
        <taxon>Eumeta</taxon>
    </lineage>
</organism>
<dbReference type="InterPro" id="IPR010285">
    <property type="entry name" value="DNA_helicase_pif1-like_DEAD"/>
</dbReference>
<evidence type="ECO:0000256" key="1">
    <source>
        <dbReference type="RuleBase" id="RU363044"/>
    </source>
</evidence>
<dbReference type="SUPFAM" id="SSF52540">
    <property type="entry name" value="P-loop containing nucleoside triphosphate hydrolases"/>
    <property type="match status" value="2"/>
</dbReference>
<dbReference type="GO" id="GO:0006281">
    <property type="term" value="P:DNA repair"/>
    <property type="evidence" value="ECO:0007669"/>
    <property type="project" value="UniProtKB-KW"/>
</dbReference>
<dbReference type="Gene3D" id="3.40.50.300">
    <property type="entry name" value="P-loop containing nucleotide triphosphate hydrolases"/>
    <property type="match status" value="1"/>
</dbReference>
<protein>
    <recommendedName>
        <fullName evidence="1">ATP-dependent DNA helicase</fullName>
        <ecNumber evidence="1">5.6.2.3</ecNumber>
    </recommendedName>
</protein>
<name>A0A4C1VPD1_EUMVA</name>
<evidence type="ECO:0000259" key="2">
    <source>
        <dbReference type="Pfam" id="PF05970"/>
    </source>
</evidence>
<dbReference type="PANTHER" id="PTHR10492">
    <property type="match status" value="1"/>
</dbReference>
<keyword evidence="1" id="KW-0547">Nucleotide-binding</keyword>
<comment type="similarity">
    <text evidence="1">Belongs to the helicase family.</text>
</comment>
<keyword evidence="1" id="KW-0234">DNA repair</keyword>
<dbReference type="EC" id="5.6.2.3" evidence="1"/>
<dbReference type="GO" id="GO:0000723">
    <property type="term" value="P:telomere maintenance"/>
    <property type="evidence" value="ECO:0007669"/>
    <property type="project" value="InterPro"/>
</dbReference>
<reference evidence="3 4" key="1">
    <citation type="journal article" date="2019" name="Commun. Biol.">
        <title>The bagworm genome reveals a unique fibroin gene that provides high tensile strength.</title>
        <authorList>
            <person name="Kono N."/>
            <person name="Nakamura H."/>
            <person name="Ohtoshi R."/>
            <person name="Tomita M."/>
            <person name="Numata K."/>
            <person name="Arakawa K."/>
        </authorList>
    </citation>
    <scope>NUCLEOTIDE SEQUENCE [LARGE SCALE GENOMIC DNA]</scope>
</reference>
<keyword evidence="1" id="KW-0378">Hydrolase</keyword>
<evidence type="ECO:0000313" key="4">
    <source>
        <dbReference type="Proteomes" id="UP000299102"/>
    </source>
</evidence>
<comment type="cofactor">
    <cofactor evidence="1">
        <name>Mg(2+)</name>
        <dbReference type="ChEBI" id="CHEBI:18420"/>
    </cofactor>
</comment>
<keyword evidence="4" id="KW-1185">Reference proteome</keyword>
<evidence type="ECO:0000313" key="3">
    <source>
        <dbReference type="EMBL" id="GBP40400.1"/>
    </source>
</evidence>
<dbReference type="PANTHER" id="PTHR10492:SF57">
    <property type="entry name" value="ATP-DEPENDENT DNA HELICASE"/>
    <property type="match status" value="1"/>
</dbReference>
<comment type="caution">
    <text evidence="3">The sequence shown here is derived from an EMBL/GenBank/DDBJ whole genome shotgun (WGS) entry which is preliminary data.</text>
</comment>
<accession>A0A4C1VPD1</accession>
<dbReference type="Pfam" id="PF05970">
    <property type="entry name" value="PIF1"/>
    <property type="match status" value="1"/>
</dbReference>
<dbReference type="GO" id="GO:0043139">
    <property type="term" value="F:5'-3' DNA helicase activity"/>
    <property type="evidence" value="ECO:0007669"/>
    <property type="project" value="UniProtKB-EC"/>
</dbReference>
<dbReference type="GO" id="GO:0005524">
    <property type="term" value="F:ATP binding"/>
    <property type="evidence" value="ECO:0007669"/>
    <property type="project" value="UniProtKB-KW"/>
</dbReference>
<keyword evidence="1" id="KW-0233">DNA recombination</keyword>
<dbReference type="OrthoDB" id="272985at2759"/>
<keyword evidence="1" id="KW-0067">ATP-binding</keyword>